<feature type="region of interest" description="Disordered" evidence="1">
    <location>
        <begin position="50"/>
        <end position="111"/>
    </location>
</feature>
<accession>A0A4S8MYK3</accession>
<organism evidence="2 3">
    <name type="scientific">Dendrothele bispora (strain CBS 962.96)</name>
    <dbReference type="NCBI Taxonomy" id="1314807"/>
    <lineage>
        <taxon>Eukaryota</taxon>
        <taxon>Fungi</taxon>
        <taxon>Dikarya</taxon>
        <taxon>Basidiomycota</taxon>
        <taxon>Agaricomycotina</taxon>
        <taxon>Agaricomycetes</taxon>
        <taxon>Agaricomycetidae</taxon>
        <taxon>Agaricales</taxon>
        <taxon>Agaricales incertae sedis</taxon>
        <taxon>Dendrothele</taxon>
    </lineage>
</organism>
<evidence type="ECO:0000256" key="1">
    <source>
        <dbReference type="SAM" id="MobiDB-lite"/>
    </source>
</evidence>
<reference evidence="2 3" key="1">
    <citation type="journal article" date="2019" name="Nat. Ecol. Evol.">
        <title>Megaphylogeny resolves global patterns of mushroom evolution.</title>
        <authorList>
            <person name="Varga T."/>
            <person name="Krizsan K."/>
            <person name="Foldi C."/>
            <person name="Dima B."/>
            <person name="Sanchez-Garcia M."/>
            <person name="Sanchez-Ramirez S."/>
            <person name="Szollosi G.J."/>
            <person name="Szarkandi J.G."/>
            <person name="Papp V."/>
            <person name="Albert L."/>
            <person name="Andreopoulos W."/>
            <person name="Angelini C."/>
            <person name="Antonin V."/>
            <person name="Barry K.W."/>
            <person name="Bougher N.L."/>
            <person name="Buchanan P."/>
            <person name="Buyck B."/>
            <person name="Bense V."/>
            <person name="Catcheside P."/>
            <person name="Chovatia M."/>
            <person name="Cooper J."/>
            <person name="Damon W."/>
            <person name="Desjardin D."/>
            <person name="Finy P."/>
            <person name="Geml J."/>
            <person name="Haridas S."/>
            <person name="Hughes K."/>
            <person name="Justo A."/>
            <person name="Karasinski D."/>
            <person name="Kautmanova I."/>
            <person name="Kiss B."/>
            <person name="Kocsube S."/>
            <person name="Kotiranta H."/>
            <person name="LaButti K.M."/>
            <person name="Lechner B.E."/>
            <person name="Liimatainen K."/>
            <person name="Lipzen A."/>
            <person name="Lukacs Z."/>
            <person name="Mihaltcheva S."/>
            <person name="Morgado L.N."/>
            <person name="Niskanen T."/>
            <person name="Noordeloos M.E."/>
            <person name="Ohm R.A."/>
            <person name="Ortiz-Santana B."/>
            <person name="Ovrebo C."/>
            <person name="Racz N."/>
            <person name="Riley R."/>
            <person name="Savchenko A."/>
            <person name="Shiryaev A."/>
            <person name="Soop K."/>
            <person name="Spirin V."/>
            <person name="Szebenyi C."/>
            <person name="Tomsovsky M."/>
            <person name="Tulloss R.E."/>
            <person name="Uehling J."/>
            <person name="Grigoriev I.V."/>
            <person name="Vagvolgyi C."/>
            <person name="Papp T."/>
            <person name="Martin F.M."/>
            <person name="Miettinen O."/>
            <person name="Hibbett D.S."/>
            <person name="Nagy L.G."/>
        </authorList>
    </citation>
    <scope>NUCLEOTIDE SEQUENCE [LARGE SCALE GENOMIC DNA]</scope>
    <source>
        <strain evidence="2 3">CBS 962.96</strain>
    </source>
</reference>
<name>A0A4S8MYK3_DENBC</name>
<proteinExistence type="predicted"/>
<protein>
    <submittedName>
        <fullName evidence="2">Uncharacterized protein</fullName>
    </submittedName>
</protein>
<dbReference type="OrthoDB" id="514070at2759"/>
<sequence>MAITGKIYKQFSTTSQLITLTDLKLKVAGIDDKEDRKLVLAAMQKSGYTPAGPVRKKLTSEVTNESSTAGPSTRAPPTTVEKITTPPKRKRKRVEEKNEFLPDGPTDEAADYGSLEFDEIMDEEVIKTKSTVINRAPVMTAWATIVAERMGFNREEALSIATVYTEMNAMSKGVSLGIYKTTDQRKHLDAVKGGNQPYTDLMGRRIPLLYMSETSQWRALTDSSPTKPSVAFSYISRSFRQTTPHIIGALRLLAESFSPQEINDKAWALYCDFRPSREGWGERSEVRCDTILGLRNVKSDEAKASAPKQDPKNLVKCEAASATLEDHEVEPKRPKVMTLEEYEVALDDDHTFDDVDLDI</sequence>
<evidence type="ECO:0000313" key="2">
    <source>
        <dbReference type="EMBL" id="THV08473.1"/>
    </source>
</evidence>
<dbReference type="AlphaFoldDB" id="A0A4S8MYK3"/>
<evidence type="ECO:0000313" key="3">
    <source>
        <dbReference type="Proteomes" id="UP000297245"/>
    </source>
</evidence>
<dbReference type="Proteomes" id="UP000297245">
    <property type="component" value="Unassembled WGS sequence"/>
</dbReference>
<dbReference type="EMBL" id="ML179035">
    <property type="protein sequence ID" value="THV08473.1"/>
    <property type="molecule type" value="Genomic_DNA"/>
</dbReference>
<gene>
    <name evidence="2" type="ORF">K435DRAFT_771969</name>
</gene>
<feature type="compositionally biased region" description="Polar residues" evidence="1">
    <location>
        <begin position="60"/>
        <end position="71"/>
    </location>
</feature>
<keyword evidence="3" id="KW-1185">Reference proteome</keyword>